<feature type="transmembrane region" description="Helical" evidence="5">
    <location>
        <begin position="480"/>
        <end position="499"/>
    </location>
</feature>
<dbReference type="EMBL" id="LPVJ01000002">
    <property type="protein sequence ID" value="KUO97314.1"/>
    <property type="molecule type" value="Genomic_DNA"/>
</dbReference>
<evidence type="ECO:0000256" key="3">
    <source>
        <dbReference type="ARBA" id="ARBA00022989"/>
    </source>
</evidence>
<evidence type="ECO:0000256" key="5">
    <source>
        <dbReference type="SAM" id="Phobius"/>
    </source>
</evidence>
<proteinExistence type="predicted"/>
<dbReference type="RefSeq" id="WP_067711097.1">
    <property type="nucleotide sequence ID" value="NZ_LPVJ01000002.1"/>
</dbReference>
<evidence type="ECO:0000256" key="4">
    <source>
        <dbReference type="ARBA" id="ARBA00023136"/>
    </source>
</evidence>
<accession>A0A101XTI7</accession>
<protein>
    <submittedName>
        <fullName evidence="6">Amino acid permease</fullName>
    </submittedName>
</protein>
<feature type="transmembrane region" description="Helical" evidence="5">
    <location>
        <begin position="12"/>
        <end position="33"/>
    </location>
</feature>
<dbReference type="GO" id="GO:0016020">
    <property type="term" value="C:membrane"/>
    <property type="evidence" value="ECO:0007669"/>
    <property type="project" value="UniProtKB-SubCell"/>
</dbReference>
<feature type="transmembrane region" description="Helical" evidence="5">
    <location>
        <begin position="196"/>
        <end position="215"/>
    </location>
</feature>
<keyword evidence="7" id="KW-1185">Reference proteome</keyword>
<organism evidence="6 7">
    <name type="scientific">Ferroacidibacillus organovorans</name>
    <dbReference type="NCBI Taxonomy" id="1765683"/>
    <lineage>
        <taxon>Bacteria</taxon>
        <taxon>Bacillati</taxon>
        <taxon>Bacillota</taxon>
        <taxon>Bacilli</taxon>
        <taxon>Bacillales</taxon>
        <taxon>Alicyclobacillaceae</taxon>
        <taxon>Ferroacidibacillus</taxon>
    </lineage>
</organism>
<dbReference type="Pfam" id="PF13520">
    <property type="entry name" value="AA_permease_2"/>
    <property type="match status" value="1"/>
</dbReference>
<comment type="caution">
    <text evidence="6">The sequence shown here is derived from an EMBL/GenBank/DDBJ whole genome shotgun (WGS) entry which is preliminary data.</text>
</comment>
<feature type="transmembrane region" description="Helical" evidence="5">
    <location>
        <begin position="454"/>
        <end position="474"/>
    </location>
</feature>
<feature type="transmembrane region" description="Helical" evidence="5">
    <location>
        <begin position="362"/>
        <end position="384"/>
    </location>
</feature>
<feature type="transmembrane region" description="Helical" evidence="5">
    <location>
        <begin position="80"/>
        <end position="99"/>
    </location>
</feature>
<keyword evidence="4 5" id="KW-0472">Membrane</keyword>
<gene>
    <name evidence="6" type="ORF">ATW55_04520</name>
</gene>
<dbReference type="PANTHER" id="PTHR47547:SF1">
    <property type="entry name" value="ASPARTATE-PROTON SYMPORTER"/>
    <property type="match status" value="1"/>
</dbReference>
<keyword evidence="2 5" id="KW-0812">Transmembrane</keyword>
<comment type="subcellular location">
    <subcellularLocation>
        <location evidence="1">Membrane</location>
        <topology evidence="1">Multi-pass membrane protein</topology>
    </subcellularLocation>
</comment>
<dbReference type="PANTHER" id="PTHR47547">
    <property type="match status" value="1"/>
</dbReference>
<dbReference type="InterPro" id="IPR002293">
    <property type="entry name" value="AA/rel_permease1"/>
</dbReference>
<name>A0A101XTI7_9BACL</name>
<feature type="transmembrane region" description="Helical" evidence="5">
    <location>
        <begin position="127"/>
        <end position="149"/>
    </location>
</feature>
<evidence type="ECO:0000313" key="7">
    <source>
        <dbReference type="Proteomes" id="UP000053557"/>
    </source>
</evidence>
<evidence type="ECO:0000256" key="2">
    <source>
        <dbReference type="ARBA" id="ARBA00022692"/>
    </source>
</evidence>
<feature type="transmembrane region" description="Helical" evidence="5">
    <location>
        <begin position="422"/>
        <end position="442"/>
    </location>
</feature>
<feature type="transmembrane region" description="Helical" evidence="5">
    <location>
        <begin position="396"/>
        <end position="416"/>
    </location>
</feature>
<dbReference type="OrthoDB" id="9804700at2"/>
<keyword evidence="3 5" id="KW-1133">Transmembrane helix</keyword>
<feature type="transmembrane region" description="Helical" evidence="5">
    <location>
        <begin position="45"/>
        <end position="68"/>
    </location>
</feature>
<feature type="transmembrane region" description="Helical" evidence="5">
    <location>
        <begin position="337"/>
        <end position="356"/>
    </location>
</feature>
<feature type="transmembrane region" description="Helical" evidence="5">
    <location>
        <begin position="235"/>
        <end position="255"/>
    </location>
</feature>
<evidence type="ECO:0000313" key="6">
    <source>
        <dbReference type="EMBL" id="KUO97314.1"/>
    </source>
</evidence>
<sequence length="523" mass="56504">MNEDRLLKKRLGVWSLAAASLGGVIGSGWLFGAMYAAQAAGPESIVAWIVGAIAFGLVALVFCELAIVKPESGGLVRYPMYTNGSLVASMVGFGIWLGYAGNPPTEASGIVQYLSSFIPGVYNGSTLTFSGILLAIVLMIVFVLVNYFGVHIFARVNLVVTIIKFIVPTLTLLAFFMSGFHPQNFTAYGGFAPYGWSAGLSSIATAGIVFAYTGFRAAVDLSGEAANPRRDIPRAVLLAILVAMVLYIGLQVVFIGTVPTASLVKGWHGVNFNSPFAQIAMSLNLMWLYWMLMADSMISPAGSSLVYTASNSRVVFGLAKNRFFPYYFAKINEKYGVPTRALILNFIVGLLYLFPLKSWHNIISTTGALGIFTYSAGAVSVLVFRRMGITQADQRMRAMHVVAPLGFVVGSLIIYWASWGTLQTTISLLFIGLVLYAISFFVNRYGKRELIGGTWLIVYLIAIFALSKIGSFGGLNIIPAPWDSVVVAIVSLICFYWAISSGTKFMNIKHAGSSDAQEFISEA</sequence>
<dbReference type="InterPro" id="IPR052962">
    <property type="entry name" value="AA_Transporter_AGT"/>
</dbReference>
<dbReference type="PIRSF" id="PIRSF006060">
    <property type="entry name" value="AA_transporter"/>
    <property type="match status" value="1"/>
</dbReference>
<feature type="transmembrane region" description="Helical" evidence="5">
    <location>
        <begin position="156"/>
        <end position="176"/>
    </location>
</feature>
<dbReference type="AlphaFoldDB" id="A0A101XTI7"/>
<dbReference type="Proteomes" id="UP000053557">
    <property type="component" value="Unassembled WGS sequence"/>
</dbReference>
<evidence type="ECO:0000256" key="1">
    <source>
        <dbReference type="ARBA" id="ARBA00004141"/>
    </source>
</evidence>
<dbReference type="Gene3D" id="1.20.1740.10">
    <property type="entry name" value="Amino acid/polyamine transporter I"/>
    <property type="match status" value="1"/>
</dbReference>
<dbReference type="GO" id="GO:0022857">
    <property type="term" value="F:transmembrane transporter activity"/>
    <property type="evidence" value="ECO:0007669"/>
    <property type="project" value="InterPro"/>
</dbReference>
<reference evidence="6 7" key="1">
    <citation type="submission" date="2015-12" db="EMBL/GenBank/DDBJ databases">
        <title>Draft genome sequence of Acidibacillus ferrooxidans ITV001, isolated from a chalcopyrite acid mine drainage site in Brazil.</title>
        <authorList>
            <person name="Dall'Agnol H."/>
            <person name="Nancucheo I."/>
            <person name="Johnson B."/>
            <person name="Oliveira R."/>
            <person name="Leite L."/>
            <person name="Pylro V."/>
            <person name="Nunes G.L."/>
            <person name="Tzotzos G."/>
            <person name="Fernandes G.R."/>
            <person name="Dutra J."/>
            <person name="Orellana S.C."/>
            <person name="Oliveira G."/>
        </authorList>
    </citation>
    <scope>NUCLEOTIDE SEQUENCE [LARGE SCALE GENOMIC DNA]</scope>
    <source>
        <strain evidence="7">ITV01</strain>
    </source>
</reference>